<reference evidence="2 3" key="1">
    <citation type="submission" date="2019-10" db="EMBL/GenBank/DDBJ databases">
        <title>Epibacterium sp. nov., isolated from seawater.</title>
        <authorList>
            <person name="Zhang X."/>
            <person name="Li N."/>
        </authorList>
    </citation>
    <scope>NUCLEOTIDE SEQUENCE [LARGE SCALE GENOMIC DNA]</scope>
    <source>
        <strain evidence="2 3">SM1979</strain>
    </source>
</reference>
<evidence type="ECO:0000259" key="1">
    <source>
        <dbReference type="Pfam" id="PF13403"/>
    </source>
</evidence>
<gene>
    <name evidence="2" type="ORF">GFB49_05885</name>
</gene>
<sequence>MTIPHSLHRAAANLLDSQALIQDPAALRGATKPQLRRFDVMSLLPNGNISETRHTAPTLPLFEQAFTAFCRGSLVDTTQGPIAVEDLLPGDEIVDLNGEAQTLLWKGRTTILPTRPTARGQKRRLISFMPDSLGLAKPAACVVVGPAARLLRTPAHLRGDDTTEGLLTPVGEFMDGMNIVETAPPTPVEMFHLCLPQHSVIRVGGLPFETYHPGPDALKLVSHAIRTLYLNLFSHIESGADFGPLCHPRMEQPGTSNDKPPSMA</sequence>
<protein>
    <recommendedName>
        <fullName evidence="1">Hedgehog/Intein (Hint) domain-containing protein</fullName>
    </recommendedName>
</protein>
<dbReference type="Pfam" id="PF13403">
    <property type="entry name" value="Hint_2"/>
    <property type="match status" value="1"/>
</dbReference>
<proteinExistence type="predicted"/>
<evidence type="ECO:0000313" key="2">
    <source>
        <dbReference type="EMBL" id="MQQ07977.1"/>
    </source>
</evidence>
<dbReference type="InterPro" id="IPR028992">
    <property type="entry name" value="Hedgehog/Intein_dom"/>
</dbReference>
<name>A0A843YGS9_9RHOB</name>
<accession>A0A843YGS9</accession>
<dbReference type="RefSeq" id="WP_153214909.1">
    <property type="nucleotide sequence ID" value="NZ_WIBF01000002.1"/>
</dbReference>
<dbReference type="AlphaFoldDB" id="A0A843YGS9"/>
<dbReference type="Proteomes" id="UP000444174">
    <property type="component" value="Unassembled WGS sequence"/>
</dbReference>
<feature type="domain" description="Hedgehog/Intein (Hint)" evidence="1">
    <location>
        <begin position="68"/>
        <end position="214"/>
    </location>
</feature>
<evidence type="ECO:0000313" key="3">
    <source>
        <dbReference type="Proteomes" id="UP000444174"/>
    </source>
</evidence>
<dbReference type="EMBL" id="WIBF01000002">
    <property type="protein sequence ID" value="MQQ07977.1"/>
    <property type="molecule type" value="Genomic_DNA"/>
</dbReference>
<keyword evidence="3" id="KW-1185">Reference proteome</keyword>
<comment type="caution">
    <text evidence="2">The sequence shown here is derived from an EMBL/GenBank/DDBJ whole genome shotgun (WGS) entry which is preliminary data.</text>
</comment>
<organism evidence="2 3">
    <name type="scientific">Tritonibacter litoralis</name>
    <dbReference type="NCBI Taxonomy" id="2662264"/>
    <lineage>
        <taxon>Bacteria</taxon>
        <taxon>Pseudomonadati</taxon>
        <taxon>Pseudomonadota</taxon>
        <taxon>Alphaproteobacteria</taxon>
        <taxon>Rhodobacterales</taxon>
        <taxon>Paracoccaceae</taxon>
        <taxon>Tritonibacter</taxon>
    </lineage>
</organism>